<dbReference type="Pfam" id="PF09429">
    <property type="entry name" value="Wbp11"/>
    <property type="match status" value="1"/>
</dbReference>
<feature type="region of interest" description="Disordered" evidence="3">
    <location>
        <begin position="1"/>
        <end position="21"/>
    </location>
</feature>
<dbReference type="AlphaFoldDB" id="A0A8K0K8K2"/>
<dbReference type="PANTHER" id="PTHR13361">
    <property type="entry name" value="WW DOMAIN-BINDING PROTEIN 11"/>
    <property type="match status" value="1"/>
</dbReference>
<proteinExistence type="predicted"/>
<evidence type="ECO:0000256" key="1">
    <source>
        <dbReference type="ARBA" id="ARBA00004123"/>
    </source>
</evidence>
<sequence length="688" mass="78072">MGRRSINTTKSGKYMNPTDQARKELRKKELKKNRKQRQMVRLLILKGKDPHQLIAEMEKIDQMEYNLHQPPPLNEKVLKDKRKKLKETFERVLKLYSKDDHEKWFELKHLETEYERKRDRLIAYFESVRYAQQVRVDEIPLPQTSLMQSDDSDNLGVITKEVEKDIIMHIPLPSDLPLTSSLLVPITSTQVAKVSCQVALSPTYPKMSPESGLTVPIQGTILKKASAYSYTLPPGKIPPGVPVGPPPDLSDEEDEEDDKAAGKDSEITSMETDASCIKQGVCYKVLRFVEQVNDKSKTPGERMEMEYYRKGVIMDEKNRESDSHKPEYRYDEKETLNLRPNMFQQKMFQMAGQDIDEFIRVMEEVHRRELGKPADINTRVPHINQEAEENSRKNEQYNMQRSSLIPNSQPPSIPEQLQVPSIQQVQMVQQFRQMVPVQQIIPYPLPVPPPPLALMTQPPPQLPQLRNQQQGMLQNIRRIPPAPLLTIPLPPPPPPLPPPLMRFRSPTGAIHLPPGPHPGIPPLSTRNIIGLPLDPPPGMPPNVLHPPTSLLPPPLRIPQVAPPHPSILLQLDGGTNQNVLSAAPQLIKQRGIEMGEFSIGKLHEHGATIKAKPQIKNLNAGVTRFLPTSLRLRREDQKKKYGKRLNSLTPVTKPESTVVSPKPVLNTSTNQSKDDAYLQFMKEIEALL</sequence>
<reference evidence="5" key="2">
    <citation type="submission" date="2017-10" db="EMBL/GenBank/DDBJ databases">
        <title>Ladona fulva Genome sequencing and assembly.</title>
        <authorList>
            <person name="Murali S."/>
            <person name="Richards S."/>
            <person name="Bandaranaike D."/>
            <person name="Bellair M."/>
            <person name="Blankenburg K."/>
            <person name="Chao H."/>
            <person name="Dinh H."/>
            <person name="Doddapaneni H."/>
            <person name="Dugan-Rocha S."/>
            <person name="Elkadiri S."/>
            <person name="Gnanaolivu R."/>
            <person name="Hernandez B."/>
            <person name="Skinner E."/>
            <person name="Javaid M."/>
            <person name="Lee S."/>
            <person name="Li M."/>
            <person name="Ming W."/>
            <person name="Munidasa M."/>
            <person name="Muniz J."/>
            <person name="Nguyen L."/>
            <person name="Hughes D."/>
            <person name="Osuji N."/>
            <person name="Pu L.-L."/>
            <person name="Puazo M."/>
            <person name="Qu C."/>
            <person name="Quiroz J."/>
            <person name="Raj R."/>
            <person name="Weissenberger G."/>
            <person name="Xin Y."/>
            <person name="Zou X."/>
            <person name="Han Y."/>
            <person name="Worley K."/>
            <person name="Muzny D."/>
            <person name="Gibbs R."/>
        </authorList>
    </citation>
    <scope>NUCLEOTIDE SEQUENCE</scope>
    <source>
        <strain evidence="5">Sampled in the wild</strain>
    </source>
</reference>
<evidence type="ECO:0000313" key="6">
    <source>
        <dbReference type="Proteomes" id="UP000792457"/>
    </source>
</evidence>
<dbReference type="GO" id="GO:0005681">
    <property type="term" value="C:spliceosomal complex"/>
    <property type="evidence" value="ECO:0007669"/>
    <property type="project" value="TreeGrafter"/>
</dbReference>
<comment type="subcellular location">
    <subcellularLocation>
        <location evidence="1">Nucleus</location>
    </subcellularLocation>
</comment>
<dbReference type="InterPro" id="IPR019007">
    <property type="entry name" value="Wbp11/ELF5/Saf1_N"/>
</dbReference>
<dbReference type="EMBL" id="KZ308482">
    <property type="protein sequence ID" value="KAG8230372.1"/>
    <property type="molecule type" value="Genomic_DNA"/>
</dbReference>
<evidence type="ECO:0000313" key="5">
    <source>
        <dbReference type="EMBL" id="KAG8230372.1"/>
    </source>
</evidence>
<feature type="domain" description="Wbp11/ELF5/Saf1 N-terminal" evidence="4">
    <location>
        <begin position="12"/>
        <end position="94"/>
    </location>
</feature>
<dbReference type="GO" id="GO:0006396">
    <property type="term" value="P:RNA processing"/>
    <property type="evidence" value="ECO:0007669"/>
    <property type="project" value="InterPro"/>
</dbReference>
<accession>A0A8K0K8K2</accession>
<dbReference type="OrthoDB" id="10067323at2759"/>
<feature type="compositionally biased region" description="Acidic residues" evidence="3">
    <location>
        <begin position="249"/>
        <end position="258"/>
    </location>
</feature>
<evidence type="ECO:0000256" key="2">
    <source>
        <dbReference type="ARBA" id="ARBA00023242"/>
    </source>
</evidence>
<dbReference type="Proteomes" id="UP000792457">
    <property type="component" value="Unassembled WGS sequence"/>
</dbReference>
<feature type="region of interest" description="Disordered" evidence="3">
    <location>
        <begin position="372"/>
        <end position="415"/>
    </location>
</feature>
<reference evidence="5" key="1">
    <citation type="submission" date="2013-04" db="EMBL/GenBank/DDBJ databases">
        <authorList>
            <person name="Qu J."/>
            <person name="Murali S.C."/>
            <person name="Bandaranaike D."/>
            <person name="Bellair M."/>
            <person name="Blankenburg K."/>
            <person name="Chao H."/>
            <person name="Dinh H."/>
            <person name="Doddapaneni H."/>
            <person name="Downs B."/>
            <person name="Dugan-Rocha S."/>
            <person name="Elkadiri S."/>
            <person name="Gnanaolivu R.D."/>
            <person name="Hernandez B."/>
            <person name="Javaid M."/>
            <person name="Jayaseelan J.C."/>
            <person name="Lee S."/>
            <person name="Li M."/>
            <person name="Ming W."/>
            <person name="Munidasa M."/>
            <person name="Muniz J."/>
            <person name="Nguyen L."/>
            <person name="Ongeri F."/>
            <person name="Osuji N."/>
            <person name="Pu L.-L."/>
            <person name="Puazo M."/>
            <person name="Qu C."/>
            <person name="Quiroz J."/>
            <person name="Raj R."/>
            <person name="Weissenberger G."/>
            <person name="Xin Y."/>
            <person name="Zou X."/>
            <person name="Han Y."/>
            <person name="Richards S."/>
            <person name="Worley K."/>
            <person name="Muzny D."/>
            <person name="Gibbs R."/>
        </authorList>
    </citation>
    <scope>NUCLEOTIDE SEQUENCE</scope>
    <source>
        <strain evidence="5">Sampled in the wild</strain>
    </source>
</reference>
<keyword evidence="6" id="KW-1185">Reference proteome</keyword>
<protein>
    <recommendedName>
        <fullName evidence="4">Wbp11/ELF5/Saf1 N-terminal domain-containing protein</fullName>
    </recommendedName>
</protein>
<feature type="region of interest" description="Disordered" evidence="3">
    <location>
        <begin position="233"/>
        <end position="267"/>
    </location>
</feature>
<evidence type="ECO:0000256" key="3">
    <source>
        <dbReference type="SAM" id="MobiDB-lite"/>
    </source>
</evidence>
<gene>
    <name evidence="5" type="ORF">J437_LFUL011498</name>
</gene>
<evidence type="ECO:0000259" key="4">
    <source>
        <dbReference type="Pfam" id="PF09429"/>
    </source>
</evidence>
<dbReference type="PANTHER" id="PTHR13361:SF1">
    <property type="entry name" value="WW DOMAIN-BINDING PROTEIN 11"/>
    <property type="match status" value="1"/>
</dbReference>
<keyword evidence="2" id="KW-0539">Nucleus</keyword>
<name>A0A8K0K8K2_LADFU</name>
<organism evidence="5 6">
    <name type="scientific">Ladona fulva</name>
    <name type="common">Scarce chaser dragonfly</name>
    <name type="synonym">Libellula fulva</name>
    <dbReference type="NCBI Taxonomy" id="123851"/>
    <lineage>
        <taxon>Eukaryota</taxon>
        <taxon>Metazoa</taxon>
        <taxon>Ecdysozoa</taxon>
        <taxon>Arthropoda</taxon>
        <taxon>Hexapoda</taxon>
        <taxon>Insecta</taxon>
        <taxon>Pterygota</taxon>
        <taxon>Palaeoptera</taxon>
        <taxon>Odonata</taxon>
        <taxon>Epiprocta</taxon>
        <taxon>Anisoptera</taxon>
        <taxon>Libelluloidea</taxon>
        <taxon>Libellulidae</taxon>
        <taxon>Ladona</taxon>
    </lineage>
</organism>
<feature type="compositionally biased region" description="Polar residues" evidence="3">
    <location>
        <begin position="396"/>
        <end position="407"/>
    </location>
</feature>
<feature type="compositionally biased region" description="Polar residues" evidence="3">
    <location>
        <begin position="1"/>
        <end position="11"/>
    </location>
</feature>
<feature type="compositionally biased region" description="Pro residues" evidence="3">
    <location>
        <begin position="235"/>
        <end position="248"/>
    </location>
</feature>
<comment type="caution">
    <text evidence="5">The sequence shown here is derived from an EMBL/GenBank/DDBJ whole genome shotgun (WGS) entry which is preliminary data.</text>
</comment>